<dbReference type="PROSITE" id="PS51257">
    <property type="entry name" value="PROKAR_LIPOPROTEIN"/>
    <property type="match status" value="1"/>
</dbReference>
<comment type="caution">
    <text evidence="5">The sequence shown here is derived from an EMBL/GenBank/DDBJ whole genome shotgun (WGS) entry which is preliminary data.</text>
</comment>
<feature type="signal peptide" evidence="3">
    <location>
        <begin position="1"/>
        <end position="29"/>
    </location>
</feature>
<reference evidence="5 6" key="1">
    <citation type="submission" date="2012-09" db="EMBL/GenBank/DDBJ databases">
        <title>Genome Sequence of alkane-degrading Bacterium Alcanivorax venustensis ISO4.</title>
        <authorList>
            <person name="Lai Q."/>
            <person name="Shao Z."/>
        </authorList>
    </citation>
    <scope>NUCLEOTIDE SEQUENCE [LARGE SCALE GENOMIC DNA]</scope>
    <source>
        <strain evidence="5 6">ISO4</strain>
    </source>
</reference>
<protein>
    <recommendedName>
        <fullName evidence="3">Carboxylic ester hydrolase</fullName>
        <ecNumber evidence="3">3.1.1.-</ecNumber>
    </recommendedName>
</protein>
<keyword evidence="2 3" id="KW-0378">Hydrolase</keyword>
<keyword evidence="3" id="KW-0732">Signal</keyword>
<dbReference type="SUPFAM" id="SSF53474">
    <property type="entry name" value="alpha/beta-Hydrolases"/>
    <property type="match status" value="1"/>
</dbReference>
<accession>A0ABS0AFH7</accession>
<evidence type="ECO:0000256" key="1">
    <source>
        <dbReference type="ARBA" id="ARBA00005964"/>
    </source>
</evidence>
<dbReference type="PROSITE" id="PS00122">
    <property type="entry name" value="CARBOXYLESTERASE_B_1"/>
    <property type="match status" value="1"/>
</dbReference>
<feature type="domain" description="Carboxylesterase type B" evidence="4">
    <location>
        <begin position="209"/>
        <end position="517"/>
    </location>
</feature>
<evidence type="ECO:0000256" key="3">
    <source>
        <dbReference type="RuleBase" id="RU361235"/>
    </source>
</evidence>
<feature type="domain" description="Carboxylesterase type B" evidence="4">
    <location>
        <begin position="616"/>
        <end position="665"/>
    </location>
</feature>
<dbReference type="RefSeq" id="WP_194855766.1">
    <property type="nucleotide sequence ID" value="NZ_ARXR01000009.1"/>
</dbReference>
<gene>
    <name evidence="5" type="ORF">ISO4_01508</name>
</gene>
<dbReference type="Gene3D" id="3.40.50.1820">
    <property type="entry name" value="alpha/beta hydrolase"/>
    <property type="match status" value="2"/>
</dbReference>
<dbReference type="InterPro" id="IPR029058">
    <property type="entry name" value="AB_hydrolase_fold"/>
</dbReference>
<dbReference type="InterPro" id="IPR002018">
    <property type="entry name" value="CarbesteraseB"/>
</dbReference>
<comment type="similarity">
    <text evidence="1 3">Belongs to the type-B carboxylesterase/lipase family.</text>
</comment>
<proteinExistence type="inferred from homology"/>
<evidence type="ECO:0000259" key="4">
    <source>
        <dbReference type="Pfam" id="PF00135"/>
    </source>
</evidence>
<sequence length="679" mass="72773">MTHPKRHGARPAWLAAAVTPLMLALVACGGDSDNDHGGSAGPTLRTGTFVDSPVAGLDYAGTDGAAGVTNDAGQFQYQDGETLTFSIGDLPLGSAEGARQLTPLTITEGADTAEDDRVSNKLVLLQTLDQDGDLNNGIQITEAIGVLVSENAAGIDFDQPSDSFRTSLAPLMTALETSELFTDTDPRPRQVREAADALAHFSRSTGARAVVSTTGGELRGFEANDTTWQFLGIPYAKPPLGELRWRPPVAPEPWSGVRDAVEWADQSAQDRALESINEGGMSEDSLYLNVTAPKDADNLPVMVWFHGGSFAILSANSEQYNNPDSLTTKGVVLVTVNHRLGPFGYIAHPELSEESGYGGSGNYGQMDLVMALEWVRDNIAAFGGNADNVTIFGQSGGGGKTYSLMNSPQATGLFHKAIVMSGFAPMDIDSVPADSLAESEAIGTALFDRVGVDSLEEARQLPWTAFTDADAENNIPRQTYRPNADYYYQPKTYYQNVLDGMPSDVPLMAGVTAGDYTSLRGALPVWLEQRSQDYQSDQYVYKFTRVPEGWEALGLQSCHGCELPYLFNHPTGLVQNFLLGLVLTPEGTRPEIGDLNGNGVTGSAGDPQDIFLSMQYGADDATVSELMMTMWTNFAKTGDPSPSSLQWPAYTEANDTYLEIRQDTEASVETGVDAAMGLD</sequence>
<dbReference type="Pfam" id="PF00135">
    <property type="entry name" value="COesterase"/>
    <property type="match status" value="2"/>
</dbReference>
<evidence type="ECO:0000313" key="5">
    <source>
        <dbReference type="EMBL" id="MBF5052906.1"/>
    </source>
</evidence>
<dbReference type="EC" id="3.1.1.-" evidence="3"/>
<dbReference type="InterPro" id="IPR050309">
    <property type="entry name" value="Type-B_Carboxylest/Lipase"/>
</dbReference>
<organism evidence="5 6">
    <name type="scientific">Alloalcanivorax venustensis ISO4</name>
    <dbReference type="NCBI Taxonomy" id="1177184"/>
    <lineage>
        <taxon>Bacteria</taxon>
        <taxon>Pseudomonadati</taxon>
        <taxon>Pseudomonadota</taxon>
        <taxon>Gammaproteobacteria</taxon>
        <taxon>Oceanospirillales</taxon>
        <taxon>Alcanivoracaceae</taxon>
        <taxon>Alloalcanivorax</taxon>
    </lineage>
</organism>
<dbReference type="PANTHER" id="PTHR11559">
    <property type="entry name" value="CARBOXYLESTERASE"/>
    <property type="match status" value="1"/>
</dbReference>
<dbReference type="Proteomes" id="UP000644441">
    <property type="component" value="Unassembled WGS sequence"/>
</dbReference>
<dbReference type="InterPro" id="IPR019826">
    <property type="entry name" value="Carboxylesterase_B_AS"/>
</dbReference>
<evidence type="ECO:0000313" key="6">
    <source>
        <dbReference type="Proteomes" id="UP000644441"/>
    </source>
</evidence>
<keyword evidence="6" id="KW-1185">Reference proteome</keyword>
<feature type="chain" id="PRO_5045013581" description="Carboxylic ester hydrolase" evidence="3">
    <location>
        <begin position="30"/>
        <end position="679"/>
    </location>
</feature>
<evidence type="ECO:0000256" key="2">
    <source>
        <dbReference type="ARBA" id="ARBA00022801"/>
    </source>
</evidence>
<name>A0ABS0AFH7_9GAMM</name>
<dbReference type="EMBL" id="ARXR01000009">
    <property type="protein sequence ID" value="MBF5052906.1"/>
    <property type="molecule type" value="Genomic_DNA"/>
</dbReference>